<accession>A0A316EPU3</accession>
<organism evidence="3 4">
    <name type="scientific">Cupriavidus plantarum</name>
    <dbReference type="NCBI Taxonomy" id="942865"/>
    <lineage>
        <taxon>Bacteria</taxon>
        <taxon>Pseudomonadati</taxon>
        <taxon>Pseudomonadota</taxon>
        <taxon>Betaproteobacteria</taxon>
        <taxon>Burkholderiales</taxon>
        <taxon>Burkholderiaceae</taxon>
        <taxon>Cupriavidus</taxon>
    </lineage>
</organism>
<dbReference type="EMBL" id="QGGT01000003">
    <property type="protein sequence ID" value="PWK34328.1"/>
    <property type="molecule type" value="Genomic_DNA"/>
</dbReference>
<dbReference type="PANTHER" id="PTHR11941:SF54">
    <property type="entry name" value="ENOYL-COA HYDRATASE, MITOCHONDRIAL"/>
    <property type="match status" value="1"/>
</dbReference>
<comment type="caution">
    <text evidence="3">The sequence shown here is derived from an EMBL/GenBank/DDBJ whole genome shotgun (WGS) entry which is preliminary data.</text>
</comment>
<keyword evidence="4" id="KW-1185">Reference proteome</keyword>
<evidence type="ECO:0000256" key="2">
    <source>
        <dbReference type="RuleBase" id="RU003707"/>
    </source>
</evidence>
<dbReference type="CDD" id="cd06558">
    <property type="entry name" value="crotonase-like"/>
    <property type="match status" value="1"/>
</dbReference>
<name>A0A316EPU3_9BURK</name>
<dbReference type="InterPro" id="IPR018376">
    <property type="entry name" value="Enoyl-CoA_hyd/isom_CS"/>
</dbReference>
<gene>
    <name evidence="3" type="ORF">C7419_103647</name>
</gene>
<dbReference type="InterPro" id="IPR029045">
    <property type="entry name" value="ClpP/crotonase-like_dom_sf"/>
</dbReference>
<comment type="similarity">
    <text evidence="1 2">Belongs to the enoyl-CoA hydratase/isomerase family.</text>
</comment>
<sequence length="243" mass="25998">MNELLIEDVGQVRVLRMNRPEKRNALNNALTRGLVDALAAAEADDTVHVVVLTGNGAAFCAGADITEFKDLTPDQMSRVEERAELTMQLHLSVSRMSKPVIAAINGFAMGGGAGLAIACDLAIAGRSARLGYPEVKHGIVAAIVLPNLTRQIGRKAAFHLVATGETIDAERALELGMVNAVHDDAALMDEAMAMATRMAAVSRAAMATTKKTFHEVVDLPLAQGLEVGREANKRMRSFVRTER</sequence>
<dbReference type="PANTHER" id="PTHR11941">
    <property type="entry name" value="ENOYL-COA HYDRATASE-RELATED"/>
    <property type="match status" value="1"/>
</dbReference>
<evidence type="ECO:0000313" key="3">
    <source>
        <dbReference type="EMBL" id="PWK34328.1"/>
    </source>
</evidence>
<dbReference type="GO" id="GO:0003824">
    <property type="term" value="F:catalytic activity"/>
    <property type="evidence" value="ECO:0007669"/>
    <property type="project" value="InterPro"/>
</dbReference>
<evidence type="ECO:0000256" key="1">
    <source>
        <dbReference type="ARBA" id="ARBA00005254"/>
    </source>
</evidence>
<dbReference type="Gene3D" id="3.90.226.10">
    <property type="entry name" value="2-enoyl-CoA Hydratase, Chain A, domain 1"/>
    <property type="match status" value="1"/>
</dbReference>
<dbReference type="SUPFAM" id="SSF52096">
    <property type="entry name" value="ClpP/crotonase"/>
    <property type="match status" value="1"/>
</dbReference>
<dbReference type="PROSITE" id="PS00166">
    <property type="entry name" value="ENOYL_COA_HYDRATASE"/>
    <property type="match status" value="1"/>
</dbReference>
<reference evidence="3 4" key="1">
    <citation type="submission" date="2018-05" db="EMBL/GenBank/DDBJ databases">
        <title>Genomic Encyclopedia of Type Strains, Phase IV (KMG-V): Genome sequencing to study the core and pangenomes of soil and plant-associated prokaryotes.</title>
        <authorList>
            <person name="Whitman W."/>
        </authorList>
    </citation>
    <scope>NUCLEOTIDE SEQUENCE [LARGE SCALE GENOMIC DNA]</scope>
    <source>
        <strain evidence="3 4">SLV-132</strain>
    </source>
</reference>
<dbReference type="RefSeq" id="WP_109584350.1">
    <property type="nucleotide sequence ID" value="NZ_QGGT01000003.1"/>
</dbReference>
<dbReference type="InterPro" id="IPR001753">
    <property type="entry name" value="Enoyl-CoA_hydra/iso"/>
</dbReference>
<protein>
    <submittedName>
        <fullName evidence="3">Enoyl-CoA hydratase/carnithine racemase</fullName>
    </submittedName>
</protein>
<proteinExistence type="inferred from homology"/>
<dbReference type="Proteomes" id="UP000245754">
    <property type="component" value="Unassembled WGS sequence"/>
</dbReference>
<dbReference type="Pfam" id="PF00378">
    <property type="entry name" value="ECH_1"/>
    <property type="match status" value="1"/>
</dbReference>
<dbReference type="GO" id="GO:0006635">
    <property type="term" value="P:fatty acid beta-oxidation"/>
    <property type="evidence" value="ECO:0007669"/>
    <property type="project" value="TreeGrafter"/>
</dbReference>
<evidence type="ECO:0000313" key="4">
    <source>
        <dbReference type="Proteomes" id="UP000245754"/>
    </source>
</evidence>
<dbReference type="AlphaFoldDB" id="A0A316EPU3"/>